<comment type="caution">
    <text evidence="1">The sequence shown here is derived from an EMBL/GenBank/DDBJ whole genome shotgun (WGS) entry which is preliminary data.</text>
</comment>
<dbReference type="AlphaFoldDB" id="A0AAD9TF61"/>
<dbReference type="Proteomes" id="UP001280121">
    <property type="component" value="Unassembled WGS sequence"/>
</dbReference>
<gene>
    <name evidence="1" type="ORF">Ddye_029841</name>
</gene>
<protein>
    <submittedName>
        <fullName evidence="1">Uncharacterized protein</fullName>
    </submittedName>
</protein>
<reference evidence="1" key="1">
    <citation type="journal article" date="2023" name="Plant J.">
        <title>Genome sequences and population genomics provide insights into the demographic history, inbreeding, and mutation load of two 'living fossil' tree species of Dipteronia.</title>
        <authorList>
            <person name="Feng Y."/>
            <person name="Comes H.P."/>
            <person name="Chen J."/>
            <person name="Zhu S."/>
            <person name="Lu R."/>
            <person name="Zhang X."/>
            <person name="Li P."/>
            <person name="Qiu J."/>
            <person name="Olsen K.M."/>
            <person name="Qiu Y."/>
        </authorList>
    </citation>
    <scope>NUCLEOTIDE SEQUENCE</scope>
    <source>
        <strain evidence="1">KIB01</strain>
    </source>
</reference>
<sequence length="95" mass="10839">MIASDYSLKKEWEIVANWSKVIFSLEVENVDEKPPVPNVLNSSSQKGSISSNEEAERGWARTLRRMKLFTKSPNKLCYGDFAWRPGSYVGYFCGL</sequence>
<dbReference type="EMBL" id="JANJYI010000009">
    <property type="protein sequence ID" value="KAK2635049.1"/>
    <property type="molecule type" value="Genomic_DNA"/>
</dbReference>
<accession>A0AAD9TF61</accession>
<evidence type="ECO:0000313" key="2">
    <source>
        <dbReference type="Proteomes" id="UP001280121"/>
    </source>
</evidence>
<evidence type="ECO:0000313" key="1">
    <source>
        <dbReference type="EMBL" id="KAK2635049.1"/>
    </source>
</evidence>
<name>A0AAD9TF61_9ROSI</name>
<organism evidence="1 2">
    <name type="scientific">Dipteronia dyeriana</name>
    <dbReference type="NCBI Taxonomy" id="168575"/>
    <lineage>
        <taxon>Eukaryota</taxon>
        <taxon>Viridiplantae</taxon>
        <taxon>Streptophyta</taxon>
        <taxon>Embryophyta</taxon>
        <taxon>Tracheophyta</taxon>
        <taxon>Spermatophyta</taxon>
        <taxon>Magnoliopsida</taxon>
        <taxon>eudicotyledons</taxon>
        <taxon>Gunneridae</taxon>
        <taxon>Pentapetalae</taxon>
        <taxon>rosids</taxon>
        <taxon>malvids</taxon>
        <taxon>Sapindales</taxon>
        <taxon>Sapindaceae</taxon>
        <taxon>Hippocastanoideae</taxon>
        <taxon>Acereae</taxon>
        <taxon>Dipteronia</taxon>
    </lineage>
</organism>
<proteinExistence type="predicted"/>
<keyword evidence="2" id="KW-1185">Reference proteome</keyword>